<accession>A0A8R1DW99</accession>
<dbReference type="InterPro" id="IPR001148">
    <property type="entry name" value="CA_dom"/>
</dbReference>
<dbReference type="EnsemblMetazoa" id="CJA12522.1">
    <property type="protein sequence ID" value="CJA12522.1"/>
    <property type="gene ID" value="WBGene00131726"/>
</dbReference>
<evidence type="ECO:0000313" key="3">
    <source>
        <dbReference type="EnsemblMetazoa" id="CJA12522.1"/>
    </source>
</evidence>
<proteinExistence type="inferred from homology"/>
<dbReference type="SMART" id="SM01057">
    <property type="entry name" value="Carb_anhydrase"/>
    <property type="match status" value="1"/>
</dbReference>
<dbReference type="InterPro" id="IPR023561">
    <property type="entry name" value="Carbonic_anhydrase_a-class"/>
</dbReference>
<reference evidence="3" key="2">
    <citation type="submission" date="2022-06" db="UniProtKB">
        <authorList>
            <consortium name="EnsemblMetazoa"/>
        </authorList>
    </citation>
    <scope>IDENTIFICATION</scope>
    <source>
        <strain evidence="3">DF5081</strain>
    </source>
</reference>
<dbReference type="PANTHER" id="PTHR18952:SF258">
    <property type="entry name" value="CARBONIC ANHYDRASE-LIKE PROTEIN 1-RELATED"/>
    <property type="match status" value="1"/>
</dbReference>
<name>A0A8R1DW99_CAEJA</name>
<protein>
    <submittedName>
        <fullName evidence="3">Alpha-carbonic anhydrase domain-containing protein</fullName>
    </submittedName>
</protein>
<evidence type="ECO:0000259" key="2">
    <source>
        <dbReference type="PROSITE" id="PS51144"/>
    </source>
</evidence>
<dbReference type="GO" id="GO:0004089">
    <property type="term" value="F:carbonate dehydratase activity"/>
    <property type="evidence" value="ECO:0007669"/>
    <property type="project" value="InterPro"/>
</dbReference>
<sequence>MGRGNENGSEHTINGRRLPMEVQLVAFNTDLYPNFTTAAKSPHGIAILSVLVDFGAETNQELLKLTIAAASITYRNQRVQLADFEPWRLLPFTRDIITYEGSLTSPGCHETVTWIILNQPIHITKDHVSCQSPQHSSIYFPFQFDEWSQLYSTMEGGGKVPVAPNYREIQETNNRLVRTNIQHRMSYNCNVSVNKIHYKANHLYPPAPKHSPRRHNNPIV</sequence>
<dbReference type="Pfam" id="PF00194">
    <property type="entry name" value="Carb_anhydrase"/>
    <property type="match status" value="1"/>
</dbReference>
<dbReference type="Gene3D" id="3.10.200.10">
    <property type="entry name" value="Alpha carbonic anhydrase"/>
    <property type="match status" value="1"/>
</dbReference>
<dbReference type="SUPFAM" id="SSF51069">
    <property type="entry name" value="Carbonic anhydrase"/>
    <property type="match status" value="1"/>
</dbReference>
<comment type="similarity">
    <text evidence="1">Belongs to the alpha-carbonic anhydrase family.</text>
</comment>
<dbReference type="GO" id="GO:0006730">
    <property type="term" value="P:one-carbon metabolic process"/>
    <property type="evidence" value="ECO:0007669"/>
    <property type="project" value="TreeGrafter"/>
</dbReference>
<keyword evidence="4" id="KW-1185">Reference proteome</keyword>
<dbReference type="InterPro" id="IPR036398">
    <property type="entry name" value="CA_dom_sf"/>
</dbReference>
<evidence type="ECO:0000313" key="4">
    <source>
        <dbReference type="Proteomes" id="UP000005237"/>
    </source>
</evidence>
<dbReference type="PANTHER" id="PTHR18952">
    <property type="entry name" value="CARBONIC ANHYDRASE"/>
    <property type="match status" value="1"/>
</dbReference>
<dbReference type="AlphaFoldDB" id="A0A8R1DW99"/>
<organism evidence="3 4">
    <name type="scientific">Caenorhabditis japonica</name>
    <dbReference type="NCBI Taxonomy" id="281687"/>
    <lineage>
        <taxon>Eukaryota</taxon>
        <taxon>Metazoa</taxon>
        <taxon>Ecdysozoa</taxon>
        <taxon>Nematoda</taxon>
        <taxon>Chromadorea</taxon>
        <taxon>Rhabditida</taxon>
        <taxon>Rhabditina</taxon>
        <taxon>Rhabditomorpha</taxon>
        <taxon>Rhabditoidea</taxon>
        <taxon>Rhabditidae</taxon>
        <taxon>Peloderinae</taxon>
        <taxon>Caenorhabditis</taxon>
    </lineage>
</organism>
<feature type="domain" description="Alpha-carbonic anhydrase" evidence="2">
    <location>
        <begin position="1"/>
        <end position="181"/>
    </location>
</feature>
<reference evidence="4" key="1">
    <citation type="submission" date="2010-08" db="EMBL/GenBank/DDBJ databases">
        <authorList>
            <consortium name="Caenorhabditis japonica Sequencing Consortium"/>
            <person name="Wilson R.K."/>
        </authorList>
    </citation>
    <scope>NUCLEOTIDE SEQUENCE [LARGE SCALE GENOMIC DNA]</scope>
    <source>
        <strain evidence="4">DF5081</strain>
    </source>
</reference>
<dbReference type="Proteomes" id="UP000005237">
    <property type="component" value="Unassembled WGS sequence"/>
</dbReference>
<dbReference type="GO" id="GO:0008270">
    <property type="term" value="F:zinc ion binding"/>
    <property type="evidence" value="ECO:0007669"/>
    <property type="project" value="InterPro"/>
</dbReference>
<dbReference type="PROSITE" id="PS51144">
    <property type="entry name" value="ALPHA_CA_2"/>
    <property type="match status" value="1"/>
</dbReference>
<evidence type="ECO:0000256" key="1">
    <source>
        <dbReference type="ARBA" id="ARBA00010718"/>
    </source>
</evidence>